<evidence type="ECO:0000256" key="1">
    <source>
        <dbReference type="SAM" id="Phobius"/>
    </source>
</evidence>
<protein>
    <submittedName>
        <fullName evidence="4">Transmembrane protein</fullName>
    </submittedName>
</protein>
<evidence type="ECO:0000313" key="4">
    <source>
        <dbReference type="WBParaSite" id="HPLM_0000332501-mRNA-1"/>
    </source>
</evidence>
<keyword evidence="3" id="KW-1185">Reference proteome</keyword>
<dbReference type="OMA" id="QAMGSVW"/>
<reference evidence="2 3" key="2">
    <citation type="submission" date="2018-11" db="EMBL/GenBank/DDBJ databases">
        <authorList>
            <consortium name="Pathogen Informatics"/>
        </authorList>
    </citation>
    <scope>NUCLEOTIDE SEQUENCE [LARGE SCALE GENOMIC DNA]</scope>
    <source>
        <strain evidence="2 3">MHpl1</strain>
    </source>
</reference>
<feature type="transmembrane region" description="Helical" evidence="1">
    <location>
        <begin position="22"/>
        <end position="40"/>
    </location>
</feature>
<organism evidence="4">
    <name type="scientific">Haemonchus placei</name>
    <name type="common">Barber's pole worm</name>
    <dbReference type="NCBI Taxonomy" id="6290"/>
    <lineage>
        <taxon>Eukaryota</taxon>
        <taxon>Metazoa</taxon>
        <taxon>Ecdysozoa</taxon>
        <taxon>Nematoda</taxon>
        <taxon>Chromadorea</taxon>
        <taxon>Rhabditida</taxon>
        <taxon>Rhabditina</taxon>
        <taxon>Rhabditomorpha</taxon>
        <taxon>Strongyloidea</taxon>
        <taxon>Trichostrongylidae</taxon>
        <taxon>Haemonchus</taxon>
    </lineage>
</organism>
<keyword evidence="1" id="KW-1133">Transmembrane helix</keyword>
<dbReference type="Proteomes" id="UP000268014">
    <property type="component" value="Unassembled WGS sequence"/>
</dbReference>
<proteinExistence type="predicted"/>
<gene>
    <name evidence="2" type="ORF">HPLM_LOCUS3317</name>
</gene>
<keyword evidence="1" id="KW-0472">Membrane</keyword>
<dbReference type="EMBL" id="UZAF01016111">
    <property type="protein sequence ID" value="VDO20644.1"/>
    <property type="molecule type" value="Genomic_DNA"/>
</dbReference>
<name>A0A0N4W136_HAEPC</name>
<dbReference type="STRING" id="6290.A0A0N4W136"/>
<dbReference type="WBParaSite" id="HPLM_0000332501-mRNA-1">
    <property type="protein sequence ID" value="HPLM_0000332501-mRNA-1"/>
    <property type="gene ID" value="HPLM_0000332501"/>
</dbReference>
<evidence type="ECO:0000313" key="3">
    <source>
        <dbReference type="Proteomes" id="UP000268014"/>
    </source>
</evidence>
<keyword evidence="1" id="KW-0812">Transmembrane</keyword>
<dbReference type="OrthoDB" id="5846778at2759"/>
<sequence length="138" mass="15532">MCYSGQAGLLFKTVSLAAARQYALSVALICVVRLFLLKYFDSWPLHVCHLAMTAMYSLSMATEIYYYESMIAAVPNIARMAVQAVTIVGLILAQKCLVSPPLEPPRRKGRLFAKHYMEGDLLKPPENDEVSQLRKKYL</sequence>
<dbReference type="AlphaFoldDB" id="A0A0N4W136"/>
<accession>A0A0N4W136</accession>
<evidence type="ECO:0000313" key="2">
    <source>
        <dbReference type="EMBL" id="VDO20644.1"/>
    </source>
</evidence>
<reference evidence="4" key="1">
    <citation type="submission" date="2017-02" db="UniProtKB">
        <authorList>
            <consortium name="WormBaseParasite"/>
        </authorList>
    </citation>
    <scope>IDENTIFICATION</scope>
</reference>